<reference evidence="2 3" key="1">
    <citation type="submission" date="2016-10" db="EMBL/GenBank/DDBJ databases">
        <authorList>
            <person name="de Groot N.N."/>
        </authorList>
    </citation>
    <scope>NUCLEOTIDE SEQUENCE [LARGE SCALE GENOMIC DNA]</scope>
    <source>
        <strain evidence="2 3">CGMCC 1.6114</strain>
    </source>
</reference>
<dbReference type="EMBL" id="FPAG01000010">
    <property type="protein sequence ID" value="SFT14386.1"/>
    <property type="molecule type" value="Genomic_DNA"/>
</dbReference>
<evidence type="ECO:0000256" key="1">
    <source>
        <dbReference type="SAM" id="Phobius"/>
    </source>
</evidence>
<dbReference type="Proteomes" id="UP000183209">
    <property type="component" value="Unassembled WGS sequence"/>
</dbReference>
<keyword evidence="1" id="KW-0472">Membrane</keyword>
<evidence type="ECO:0000313" key="3">
    <source>
        <dbReference type="Proteomes" id="UP000183209"/>
    </source>
</evidence>
<feature type="transmembrane region" description="Helical" evidence="1">
    <location>
        <begin position="42"/>
        <end position="75"/>
    </location>
</feature>
<keyword evidence="1" id="KW-1133">Transmembrane helix</keyword>
<proteinExistence type="predicted"/>
<protein>
    <submittedName>
        <fullName evidence="2">Uncharacterized protein</fullName>
    </submittedName>
</protein>
<gene>
    <name evidence="2" type="ORF">SAMN04487906_3197</name>
</gene>
<organism evidence="2 3">
    <name type="scientific">Zhouia amylolytica</name>
    <dbReference type="NCBI Taxonomy" id="376730"/>
    <lineage>
        <taxon>Bacteria</taxon>
        <taxon>Pseudomonadati</taxon>
        <taxon>Bacteroidota</taxon>
        <taxon>Flavobacteriia</taxon>
        <taxon>Flavobacteriales</taxon>
        <taxon>Flavobacteriaceae</taxon>
        <taxon>Zhouia</taxon>
    </lineage>
</organism>
<feature type="transmembrane region" description="Helical" evidence="1">
    <location>
        <begin position="87"/>
        <end position="104"/>
    </location>
</feature>
<sequence>MTIIALGFFCLYNTSSRAIINKESNFNKWIQFIPLPGEYLGVGLLIFAYLLFCVVYGIGGGILLATVTLMTIGSLVVLLHPLQHFKWRHLFIAFIISLVLETFIF</sequence>
<keyword evidence="1" id="KW-0812">Transmembrane</keyword>
<accession>A0A1I6VKZ3</accession>
<name>A0A1I6VKZ3_9FLAO</name>
<evidence type="ECO:0000313" key="2">
    <source>
        <dbReference type="EMBL" id="SFT14386.1"/>
    </source>
</evidence>
<dbReference type="AlphaFoldDB" id="A0A1I6VKZ3"/>